<dbReference type="AlphaFoldDB" id="A0A9P5XDS1"/>
<evidence type="ECO:0000256" key="3">
    <source>
        <dbReference type="ARBA" id="ARBA00023002"/>
    </source>
</evidence>
<dbReference type="GO" id="GO:0071949">
    <property type="term" value="F:FAD binding"/>
    <property type="evidence" value="ECO:0007669"/>
    <property type="project" value="InterPro"/>
</dbReference>
<dbReference type="PRINTS" id="PR00420">
    <property type="entry name" value="RNGMNOXGNASE"/>
</dbReference>
<dbReference type="Gene3D" id="3.50.50.60">
    <property type="entry name" value="FAD/NAD(P)-binding domain"/>
    <property type="match status" value="1"/>
</dbReference>
<reference evidence="5" key="1">
    <citation type="submission" date="2020-11" db="EMBL/GenBank/DDBJ databases">
        <authorList>
            <consortium name="DOE Joint Genome Institute"/>
            <person name="Ahrendt S."/>
            <person name="Riley R."/>
            <person name="Andreopoulos W."/>
            <person name="Labutti K."/>
            <person name="Pangilinan J."/>
            <person name="Ruiz-Duenas F.J."/>
            <person name="Barrasa J.M."/>
            <person name="Sanchez-Garcia M."/>
            <person name="Camarero S."/>
            <person name="Miyauchi S."/>
            <person name="Serrano A."/>
            <person name="Linde D."/>
            <person name="Babiker R."/>
            <person name="Drula E."/>
            <person name="Ayuso-Fernandez I."/>
            <person name="Pacheco R."/>
            <person name="Padilla G."/>
            <person name="Ferreira P."/>
            <person name="Barriuso J."/>
            <person name="Kellner H."/>
            <person name="Castanera R."/>
            <person name="Alfaro M."/>
            <person name="Ramirez L."/>
            <person name="Pisabarro A.G."/>
            <person name="Kuo A."/>
            <person name="Tritt A."/>
            <person name="Lipzen A."/>
            <person name="He G."/>
            <person name="Yan M."/>
            <person name="Ng V."/>
            <person name="Cullen D."/>
            <person name="Martin F."/>
            <person name="Rosso M.-N."/>
            <person name="Henrissat B."/>
            <person name="Hibbett D."/>
            <person name="Martinez A.T."/>
            <person name="Grigoriev I.V."/>
        </authorList>
    </citation>
    <scope>NUCLEOTIDE SEQUENCE</scope>
    <source>
        <strain evidence="5">MF-IS2</strain>
    </source>
</reference>
<dbReference type="InterPro" id="IPR051104">
    <property type="entry name" value="FAD_monoxygenase"/>
</dbReference>
<evidence type="ECO:0000256" key="2">
    <source>
        <dbReference type="ARBA" id="ARBA00022827"/>
    </source>
</evidence>
<keyword evidence="2" id="KW-0274">FAD</keyword>
<dbReference type="PANTHER" id="PTHR46720">
    <property type="entry name" value="HYDROXYLASE, PUTATIVE (AFU_ORTHOLOGUE AFUA_3G01460)-RELATED"/>
    <property type="match status" value="1"/>
</dbReference>
<name>A0A9P5XDS1_9AGAR</name>
<dbReference type="OrthoDB" id="417877at2759"/>
<sequence>MSQDNNECIRVAIVGAGIVGCALAVSLNALDTDHKIAIDLYETAPELSEIGAGLNMWPRTWEIMKKIGLKDTLIPTFDHYPDLENRVVFEVRKSDQKNGYKVTDIMKEGGVLRIHRADLQRSLIKHLPLPDSGNPINSACTLHLSHRLVDYTTSDSGPTTLHFSNQPDQTCDILIGADGIKSTIRQLFLSRQPNPEDFQQYMDARWSGAVIYRGILAKDELAKVYPGHRALDHAGLMYTGKNKHTVVYPIAEKFINVVVTIHGKENDGKLWDGPWNTEVSATEFYEQFAGWDEEFQALIHCIKRPTKWAVQKLKNLPVYAKNRVFLMGDAAHAMVPHQGAGAGIGIEDAYTLAALLTHPSTTPGFTTEYIDKVASIYNAVRVPRAHSMSNGSSRQGYLYAFETEGFEQYKEGEDIPMDKMLESFREAGENWSWTATDPDDDTRKAVELLEGRA</sequence>
<accession>A0A9P5XDS1</accession>
<keyword evidence="1" id="KW-0285">Flavoprotein</keyword>
<dbReference type="PANTHER" id="PTHR46720:SF3">
    <property type="entry name" value="FAD-BINDING DOMAIN-CONTAINING PROTEIN-RELATED"/>
    <property type="match status" value="1"/>
</dbReference>
<protein>
    <submittedName>
        <fullName evidence="5">4-aminobenzoate hydroxylase</fullName>
    </submittedName>
</protein>
<keyword evidence="3" id="KW-0560">Oxidoreductase</keyword>
<gene>
    <name evidence="5" type="ORF">P691DRAFT_577999</name>
</gene>
<evidence type="ECO:0000256" key="1">
    <source>
        <dbReference type="ARBA" id="ARBA00022630"/>
    </source>
</evidence>
<dbReference type="GO" id="GO:0044550">
    <property type="term" value="P:secondary metabolite biosynthetic process"/>
    <property type="evidence" value="ECO:0007669"/>
    <property type="project" value="TreeGrafter"/>
</dbReference>
<evidence type="ECO:0000259" key="4">
    <source>
        <dbReference type="Pfam" id="PF01494"/>
    </source>
</evidence>
<comment type="caution">
    <text evidence="5">The sequence shown here is derived from an EMBL/GenBank/DDBJ whole genome shotgun (WGS) entry which is preliminary data.</text>
</comment>
<dbReference type="EMBL" id="MU151139">
    <property type="protein sequence ID" value="KAF9449149.1"/>
    <property type="molecule type" value="Genomic_DNA"/>
</dbReference>
<organism evidence="5 6">
    <name type="scientific">Macrolepiota fuliginosa MF-IS2</name>
    <dbReference type="NCBI Taxonomy" id="1400762"/>
    <lineage>
        <taxon>Eukaryota</taxon>
        <taxon>Fungi</taxon>
        <taxon>Dikarya</taxon>
        <taxon>Basidiomycota</taxon>
        <taxon>Agaricomycotina</taxon>
        <taxon>Agaricomycetes</taxon>
        <taxon>Agaricomycetidae</taxon>
        <taxon>Agaricales</taxon>
        <taxon>Agaricineae</taxon>
        <taxon>Agaricaceae</taxon>
        <taxon>Macrolepiota</taxon>
    </lineage>
</organism>
<dbReference type="InterPro" id="IPR036188">
    <property type="entry name" value="FAD/NAD-bd_sf"/>
</dbReference>
<dbReference type="Proteomes" id="UP000807342">
    <property type="component" value="Unassembled WGS sequence"/>
</dbReference>
<dbReference type="InterPro" id="IPR002938">
    <property type="entry name" value="FAD-bd"/>
</dbReference>
<dbReference type="Pfam" id="PF01494">
    <property type="entry name" value="FAD_binding_3"/>
    <property type="match status" value="1"/>
</dbReference>
<dbReference type="SUPFAM" id="SSF54373">
    <property type="entry name" value="FAD-linked reductases, C-terminal domain"/>
    <property type="match status" value="1"/>
</dbReference>
<dbReference type="SUPFAM" id="SSF51905">
    <property type="entry name" value="FAD/NAD(P)-binding domain"/>
    <property type="match status" value="1"/>
</dbReference>
<evidence type="ECO:0000313" key="6">
    <source>
        <dbReference type="Proteomes" id="UP000807342"/>
    </source>
</evidence>
<proteinExistence type="predicted"/>
<evidence type="ECO:0000313" key="5">
    <source>
        <dbReference type="EMBL" id="KAF9449149.1"/>
    </source>
</evidence>
<dbReference type="GO" id="GO:0016491">
    <property type="term" value="F:oxidoreductase activity"/>
    <property type="evidence" value="ECO:0007669"/>
    <property type="project" value="UniProtKB-KW"/>
</dbReference>
<feature type="domain" description="FAD-binding" evidence="4">
    <location>
        <begin position="10"/>
        <end position="358"/>
    </location>
</feature>
<keyword evidence="6" id="KW-1185">Reference proteome</keyword>